<gene>
    <name evidence="2" type="ORF">OCV69_16300</name>
</gene>
<feature type="transmembrane region" description="Helical" evidence="1">
    <location>
        <begin position="41"/>
        <end position="57"/>
    </location>
</feature>
<dbReference type="Proteomes" id="UP001652395">
    <property type="component" value="Unassembled WGS sequence"/>
</dbReference>
<keyword evidence="3" id="KW-1185">Reference proteome</keyword>
<feature type="transmembrane region" description="Helical" evidence="1">
    <location>
        <begin position="199"/>
        <end position="218"/>
    </location>
</feature>
<organism evidence="2 3">
    <name type="scientific">Alitiscatomonas aceti</name>
    <dbReference type="NCBI Taxonomy" id="2981724"/>
    <lineage>
        <taxon>Bacteria</taxon>
        <taxon>Bacillati</taxon>
        <taxon>Bacillota</taxon>
        <taxon>Clostridia</taxon>
        <taxon>Lachnospirales</taxon>
        <taxon>Lachnospiraceae</taxon>
        <taxon>Alitiscatomonas</taxon>
    </lineage>
</organism>
<keyword evidence="1" id="KW-0812">Transmembrane</keyword>
<feature type="transmembrane region" description="Helical" evidence="1">
    <location>
        <begin position="69"/>
        <end position="92"/>
    </location>
</feature>
<sequence>MEENRIPDVSEKSPWERAMGHVLMGIILTSLTLNFWCLDHILPAIGTVLMVLGFRALRKENPWFRSGYLLAAVRAGCVWVTLILNTTILPGLSSQGDGVWVLVSLALALAEFFCLWRGFRAVRQRSGLPPRAESAAGLMAWYGGMYLLAAIHYQGLLIVVGMIVSLVLILRSLYKQVREAAEAGAELSYSEPPAGERRIVLALVLILSVGGACGYLFGGRYPMEWEEEPPVPEDLKKIRGRLLELGFPEYVLNDLSLEDIRACDGAFRVVVDISDQMVSEGWKRTMKYNEEEGRLEEEAYRKEKELRLTGVGVRIPGERETWRIFHHFQWMSRPSFHGTEALQLWPVYRDIREGWQACGEVTGQVLYEKDGTRYQSPYYFLGSQTAVSDTVFWGRQENTDVFAAFSMPRQGDAWSGYVAYPACELQDGYIISSWFNYTHQRSWFQYPVMTAMEKRMSNGWNSAGAFITVQSALQFDPNEDTAGEMGGSAAVPMALSEN</sequence>
<reference evidence="2 3" key="1">
    <citation type="journal article" date="2021" name="ISME Commun">
        <title>Automated analysis of genomic sequences facilitates high-throughput and comprehensive description of bacteria.</title>
        <authorList>
            <person name="Hitch T.C.A."/>
        </authorList>
    </citation>
    <scope>NUCLEOTIDE SEQUENCE [LARGE SCALE GENOMIC DNA]</scope>
    <source>
        <strain evidence="3">f_CCE</strain>
    </source>
</reference>
<dbReference type="RefSeq" id="WP_158360300.1">
    <property type="nucleotide sequence ID" value="NZ_JAOQJF010000064.1"/>
</dbReference>
<accession>A0ABT2V3H2</accession>
<feature type="transmembrane region" description="Helical" evidence="1">
    <location>
        <begin position="98"/>
        <end position="119"/>
    </location>
</feature>
<proteinExistence type="predicted"/>
<feature type="transmembrane region" description="Helical" evidence="1">
    <location>
        <begin position="140"/>
        <end position="170"/>
    </location>
</feature>
<keyword evidence="1" id="KW-1133">Transmembrane helix</keyword>
<protein>
    <submittedName>
        <fullName evidence="2">Uncharacterized protein</fullName>
    </submittedName>
</protein>
<name>A0ABT2V3H2_9FIRM</name>
<comment type="caution">
    <text evidence="2">The sequence shown here is derived from an EMBL/GenBank/DDBJ whole genome shotgun (WGS) entry which is preliminary data.</text>
</comment>
<evidence type="ECO:0000313" key="2">
    <source>
        <dbReference type="EMBL" id="MCU6801454.1"/>
    </source>
</evidence>
<evidence type="ECO:0000313" key="3">
    <source>
        <dbReference type="Proteomes" id="UP001652395"/>
    </source>
</evidence>
<evidence type="ECO:0000256" key="1">
    <source>
        <dbReference type="SAM" id="Phobius"/>
    </source>
</evidence>
<keyword evidence="1" id="KW-0472">Membrane</keyword>
<dbReference type="EMBL" id="JAOQJF010000064">
    <property type="protein sequence ID" value="MCU6801454.1"/>
    <property type="molecule type" value="Genomic_DNA"/>
</dbReference>